<dbReference type="AlphaFoldDB" id="A0ABD1YXY0"/>
<dbReference type="Proteomes" id="UP001605036">
    <property type="component" value="Unassembled WGS sequence"/>
</dbReference>
<name>A0ABD1YXY0_9MARC</name>
<keyword evidence="2" id="KW-1185">Reference proteome</keyword>
<evidence type="ECO:0008006" key="3">
    <source>
        <dbReference type="Google" id="ProtNLM"/>
    </source>
</evidence>
<dbReference type="EMBL" id="JBHFFA010000003">
    <property type="protein sequence ID" value="KAL2635643.1"/>
    <property type="molecule type" value="Genomic_DNA"/>
</dbReference>
<proteinExistence type="predicted"/>
<evidence type="ECO:0000313" key="1">
    <source>
        <dbReference type="EMBL" id="KAL2635643.1"/>
    </source>
</evidence>
<accession>A0ABD1YXY0</accession>
<reference evidence="1 2" key="1">
    <citation type="submission" date="2024-09" db="EMBL/GenBank/DDBJ databases">
        <title>Chromosome-scale assembly of Riccia fluitans.</title>
        <authorList>
            <person name="Paukszto L."/>
            <person name="Sawicki J."/>
            <person name="Karawczyk K."/>
            <person name="Piernik-Szablinska J."/>
            <person name="Szczecinska M."/>
            <person name="Mazdziarz M."/>
        </authorList>
    </citation>
    <scope>NUCLEOTIDE SEQUENCE [LARGE SCALE GENOMIC DNA]</scope>
    <source>
        <strain evidence="1">Rf_01</strain>
        <tissue evidence="1">Aerial parts of the thallus</tissue>
    </source>
</reference>
<evidence type="ECO:0000313" key="2">
    <source>
        <dbReference type="Proteomes" id="UP001605036"/>
    </source>
</evidence>
<sequence>MRLPWLVFESIVKDLNSSICKQNTRFRKAVPSEVRVATCLHRLAIGASYFLVGDRFGIGETTAKECIPEVINAICLVLGRQYLKWLNSNKLDQILAGFSTGNTSSHRWAAKLVQACCILHNVMVKHRVQLDTTNHDHSLMDEGFGRPAGFNNPRPRDSGSEVRNAFAEYLAATL</sequence>
<organism evidence="1 2">
    <name type="scientific">Riccia fluitans</name>
    <dbReference type="NCBI Taxonomy" id="41844"/>
    <lineage>
        <taxon>Eukaryota</taxon>
        <taxon>Viridiplantae</taxon>
        <taxon>Streptophyta</taxon>
        <taxon>Embryophyta</taxon>
        <taxon>Marchantiophyta</taxon>
        <taxon>Marchantiopsida</taxon>
        <taxon>Marchantiidae</taxon>
        <taxon>Marchantiales</taxon>
        <taxon>Ricciaceae</taxon>
        <taxon>Riccia</taxon>
    </lineage>
</organism>
<protein>
    <recommendedName>
        <fullName evidence="3">DDE Tnp4 domain-containing protein</fullName>
    </recommendedName>
</protein>
<comment type="caution">
    <text evidence="1">The sequence shown here is derived from an EMBL/GenBank/DDBJ whole genome shotgun (WGS) entry which is preliminary data.</text>
</comment>
<gene>
    <name evidence="1" type="ORF">R1flu_007122</name>
</gene>